<keyword evidence="2" id="KW-0472">Membrane</keyword>
<organism evidence="4 5">
    <name type="scientific">candidate division WWE3 bacterium CG_4_9_14_0_2_um_filter_35_11</name>
    <dbReference type="NCBI Taxonomy" id="1975077"/>
    <lineage>
        <taxon>Bacteria</taxon>
        <taxon>Katanobacteria</taxon>
    </lineage>
</organism>
<feature type="transmembrane region" description="Helical" evidence="2">
    <location>
        <begin position="18"/>
        <end position="37"/>
    </location>
</feature>
<gene>
    <name evidence="4" type="ORF">CO058_00840</name>
</gene>
<comment type="caution">
    <text evidence="4">The sequence shown here is derived from an EMBL/GenBank/DDBJ whole genome shotgun (WGS) entry which is preliminary data.</text>
</comment>
<dbReference type="PANTHER" id="PTHR10264">
    <property type="entry name" value="BAND 7 PROTEIN-RELATED"/>
    <property type="match status" value="1"/>
</dbReference>
<reference evidence="5" key="1">
    <citation type="submission" date="2017-09" db="EMBL/GenBank/DDBJ databases">
        <title>Depth-based differentiation of microbial function through sediment-hosted aquifers and enrichment of novel symbionts in the deep terrestrial subsurface.</title>
        <authorList>
            <person name="Probst A.J."/>
            <person name="Ladd B."/>
            <person name="Jarett J.K."/>
            <person name="Geller-Mcgrath D.E."/>
            <person name="Sieber C.M.K."/>
            <person name="Emerson J.B."/>
            <person name="Anantharaman K."/>
            <person name="Thomas B.C."/>
            <person name="Malmstrom R."/>
            <person name="Stieglmeier M."/>
            <person name="Klingl A."/>
            <person name="Woyke T."/>
            <person name="Ryan C.M."/>
            <person name="Banfield J.F."/>
        </authorList>
    </citation>
    <scope>NUCLEOTIDE SEQUENCE [LARGE SCALE GENOMIC DNA]</scope>
</reference>
<dbReference type="SUPFAM" id="SSF117892">
    <property type="entry name" value="Band 7/SPFH domain"/>
    <property type="match status" value="1"/>
</dbReference>
<accession>A0A2M8EMH1</accession>
<dbReference type="GO" id="GO:0005886">
    <property type="term" value="C:plasma membrane"/>
    <property type="evidence" value="ECO:0007669"/>
    <property type="project" value="InterPro"/>
</dbReference>
<proteinExistence type="inferred from homology"/>
<dbReference type="InterPro" id="IPR001107">
    <property type="entry name" value="Band_7"/>
</dbReference>
<keyword evidence="2" id="KW-1133">Transmembrane helix</keyword>
<dbReference type="PANTHER" id="PTHR10264:SF19">
    <property type="entry name" value="AT06885P-RELATED"/>
    <property type="match status" value="1"/>
</dbReference>
<dbReference type="EMBL" id="PFSJ01000006">
    <property type="protein sequence ID" value="PJC23942.1"/>
    <property type="molecule type" value="Genomic_DNA"/>
</dbReference>
<dbReference type="Pfam" id="PF01145">
    <property type="entry name" value="Band_7"/>
    <property type="match status" value="1"/>
</dbReference>
<evidence type="ECO:0000259" key="3">
    <source>
        <dbReference type="SMART" id="SM00244"/>
    </source>
</evidence>
<protein>
    <recommendedName>
        <fullName evidence="3">Band 7 domain-containing protein</fullName>
    </recommendedName>
</protein>
<dbReference type="SMART" id="SM00244">
    <property type="entry name" value="PHB"/>
    <property type="match status" value="1"/>
</dbReference>
<dbReference type="InterPro" id="IPR001972">
    <property type="entry name" value="Stomatin_HflK_fam"/>
</dbReference>
<dbReference type="AlphaFoldDB" id="A0A2M8EMH1"/>
<dbReference type="InterPro" id="IPR043202">
    <property type="entry name" value="Band-7_stomatin-like"/>
</dbReference>
<dbReference type="InterPro" id="IPR036013">
    <property type="entry name" value="Band_7/SPFH_dom_sf"/>
</dbReference>
<name>A0A2M8EMH1_UNCKA</name>
<dbReference type="GO" id="GO:0098552">
    <property type="term" value="C:side of membrane"/>
    <property type="evidence" value="ECO:0007669"/>
    <property type="project" value="UniProtKB-ARBA"/>
</dbReference>
<dbReference type="PRINTS" id="PR00721">
    <property type="entry name" value="STOMATIN"/>
</dbReference>
<feature type="transmembrane region" description="Helical" evidence="2">
    <location>
        <begin position="49"/>
        <end position="70"/>
    </location>
</feature>
<feature type="domain" description="Band 7" evidence="3">
    <location>
        <begin position="67"/>
        <end position="225"/>
    </location>
</feature>
<dbReference type="Gene3D" id="3.30.479.30">
    <property type="entry name" value="Band 7 domain"/>
    <property type="match status" value="1"/>
</dbReference>
<dbReference type="Proteomes" id="UP000229756">
    <property type="component" value="Unassembled WGS sequence"/>
</dbReference>
<keyword evidence="2" id="KW-0812">Transmembrane</keyword>
<sequence length="304" mass="33455">MLNIDTNNTNSVQSFIRTIAWVVSILFLGLIFVLPLVSVSTNLFETGAILGLPTLLLSVWISGIISKMFYILPEWEKMVILRLGKFDGIRGAGFFIIPPFIYSVASIVDTRLETNQVEATATLTKDNVPTKVTAAIEFRVEDPKKAVIDVQNYRNSVTWLSTEALKNTIGSLDLKELLSERDQISESLKIQIDENAAIYGIDVKAVRITDIDTPQSLVEELAVIARARRTAEAKMIQANAEVSVANKTKEAAEILETANGGMRLRELQVLSEISKEQGSTIIVYPYGDRSGQEIAHAVAGQKKG</sequence>
<dbReference type="Gene3D" id="6.10.250.2090">
    <property type="match status" value="1"/>
</dbReference>
<evidence type="ECO:0000256" key="1">
    <source>
        <dbReference type="ARBA" id="ARBA00008164"/>
    </source>
</evidence>
<comment type="similarity">
    <text evidence="1">Belongs to the band 7/mec-2 family.</text>
</comment>
<evidence type="ECO:0000256" key="2">
    <source>
        <dbReference type="SAM" id="Phobius"/>
    </source>
</evidence>
<dbReference type="FunFam" id="3.30.479.30:FF:000004">
    <property type="entry name" value="Putative membrane protease family, stomatin"/>
    <property type="match status" value="1"/>
</dbReference>
<evidence type="ECO:0000313" key="4">
    <source>
        <dbReference type="EMBL" id="PJC23942.1"/>
    </source>
</evidence>
<evidence type="ECO:0000313" key="5">
    <source>
        <dbReference type="Proteomes" id="UP000229756"/>
    </source>
</evidence>
<feature type="transmembrane region" description="Helical" evidence="2">
    <location>
        <begin position="91"/>
        <end position="108"/>
    </location>
</feature>